<evidence type="ECO:0000256" key="5">
    <source>
        <dbReference type="ARBA" id="ARBA00022692"/>
    </source>
</evidence>
<evidence type="ECO:0000313" key="19">
    <source>
        <dbReference type="Proteomes" id="UP000252631"/>
    </source>
</evidence>
<keyword evidence="2 12" id="KW-0813">Transport</keyword>
<dbReference type="PANTHER" id="PTHR32552">
    <property type="entry name" value="FERRICHROME IRON RECEPTOR-RELATED"/>
    <property type="match status" value="1"/>
</dbReference>
<keyword evidence="5 12" id="KW-0812">Transmembrane</keyword>
<keyword evidence="18" id="KW-0675">Receptor</keyword>
<evidence type="ECO:0000256" key="6">
    <source>
        <dbReference type="ARBA" id="ARBA00022729"/>
    </source>
</evidence>
<keyword evidence="3 12" id="KW-1134">Transmembrane beta strand</keyword>
<dbReference type="EMBL" id="UFQQ01000006">
    <property type="protein sequence ID" value="SSW90237.1"/>
    <property type="molecule type" value="Genomic_DNA"/>
</dbReference>
<dbReference type="InterPro" id="IPR039426">
    <property type="entry name" value="TonB-dep_rcpt-like"/>
</dbReference>
<dbReference type="PROSITE" id="PS01156">
    <property type="entry name" value="TONB_DEPENDENT_REC_2"/>
    <property type="match status" value="1"/>
</dbReference>
<gene>
    <name evidence="17" type="ORF">BJ125_10660</name>
    <name evidence="18" type="ORF">SAMN05892882_10660</name>
</gene>
<evidence type="ECO:0000259" key="15">
    <source>
        <dbReference type="Pfam" id="PF00593"/>
    </source>
</evidence>
<dbReference type="GO" id="GO:0006826">
    <property type="term" value="P:iron ion transport"/>
    <property type="evidence" value="ECO:0007669"/>
    <property type="project" value="UniProtKB-KW"/>
</dbReference>
<evidence type="ECO:0000256" key="1">
    <source>
        <dbReference type="ARBA" id="ARBA00004571"/>
    </source>
</evidence>
<keyword evidence="9 14" id="KW-0798">TonB box</keyword>
<evidence type="ECO:0000256" key="11">
    <source>
        <dbReference type="ARBA" id="ARBA00023237"/>
    </source>
</evidence>
<feature type="short sequence motif" description="TonB C-terminal box" evidence="13">
    <location>
        <begin position="694"/>
        <end position="711"/>
    </location>
</feature>
<keyword evidence="10 12" id="KW-0472">Membrane</keyword>
<comment type="subcellular location">
    <subcellularLocation>
        <location evidence="1 12">Cell outer membrane</location>
        <topology evidence="1 12">Multi-pass membrane protein</topology>
    </subcellularLocation>
</comment>
<dbReference type="AlphaFoldDB" id="A0A336JKM8"/>
<dbReference type="Proteomes" id="UP000252631">
    <property type="component" value="Unassembled WGS sequence"/>
</dbReference>
<evidence type="ECO:0000256" key="3">
    <source>
        <dbReference type="ARBA" id="ARBA00022452"/>
    </source>
</evidence>
<dbReference type="EMBL" id="QRDT01000006">
    <property type="protein sequence ID" value="RED37737.1"/>
    <property type="molecule type" value="Genomic_DNA"/>
</dbReference>
<dbReference type="InterPro" id="IPR036942">
    <property type="entry name" value="Beta-barrel_TonB_sf"/>
</dbReference>
<dbReference type="GO" id="GO:0009279">
    <property type="term" value="C:cell outer membrane"/>
    <property type="evidence" value="ECO:0007669"/>
    <property type="project" value="UniProtKB-SubCell"/>
</dbReference>
<evidence type="ECO:0000313" key="17">
    <source>
        <dbReference type="EMBL" id="RED37737.1"/>
    </source>
</evidence>
<evidence type="ECO:0000313" key="20">
    <source>
        <dbReference type="Proteomes" id="UP000256343"/>
    </source>
</evidence>
<name>A0A336JKM8_9BRAD</name>
<evidence type="ECO:0000313" key="18">
    <source>
        <dbReference type="EMBL" id="SSW90237.1"/>
    </source>
</evidence>
<evidence type="ECO:0000256" key="14">
    <source>
        <dbReference type="RuleBase" id="RU003357"/>
    </source>
</evidence>
<protein>
    <submittedName>
        <fullName evidence="18">Outer membrane receptor protein involved in Fe transport</fullName>
    </submittedName>
</protein>
<dbReference type="InterPro" id="IPR000531">
    <property type="entry name" value="Beta-barrel_TonB"/>
</dbReference>
<evidence type="ECO:0000256" key="9">
    <source>
        <dbReference type="ARBA" id="ARBA00023077"/>
    </source>
</evidence>
<dbReference type="CDD" id="cd01347">
    <property type="entry name" value="ligand_gated_channel"/>
    <property type="match status" value="1"/>
</dbReference>
<evidence type="ECO:0000256" key="8">
    <source>
        <dbReference type="ARBA" id="ARBA00023065"/>
    </source>
</evidence>
<dbReference type="Gene3D" id="2.40.170.20">
    <property type="entry name" value="TonB-dependent receptor, beta-barrel domain"/>
    <property type="match status" value="1"/>
</dbReference>
<comment type="similarity">
    <text evidence="12 14">Belongs to the TonB-dependent receptor family.</text>
</comment>
<keyword evidence="8" id="KW-0406">Ion transport</keyword>
<dbReference type="PANTHER" id="PTHR32552:SF81">
    <property type="entry name" value="TONB-DEPENDENT OUTER MEMBRANE RECEPTOR"/>
    <property type="match status" value="1"/>
</dbReference>
<evidence type="ECO:0000256" key="12">
    <source>
        <dbReference type="PROSITE-ProRule" id="PRU01360"/>
    </source>
</evidence>
<evidence type="ECO:0000256" key="10">
    <source>
        <dbReference type="ARBA" id="ARBA00023136"/>
    </source>
</evidence>
<dbReference type="Pfam" id="PF07715">
    <property type="entry name" value="Plug"/>
    <property type="match status" value="1"/>
</dbReference>
<evidence type="ECO:0000256" key="2">
    <source>
        <dbReference type="ARBA" id="ARBA00022448"/>
    </source>
</evidence>
<accession>A0A336JKM8</accession>
<dbReference type="Pfam" id="PF00593">
    <property type="entry name" value="TonB_dep_Rec_b-barrel"/>
    <property type="match status" value="1"/>
</dbReference>
<feature type="domain" description="TonB-dependent receptor-like beta-barrel" evidence="15">
    <location>
        <begin position="308"/>
        <end position="675"/>
    </location>
</feature>
<keyword evidence="7" id="KW-0408">Iron</keyword>
<evidence type="ECO:0000256" key="13">
    <source>
        <dbReference type="PROSITE-ProRule" id="PRU10144"/>
    </source>
</evidence>
<reference evidence="18 19" key="1">
    <citation type="submission" date="2017-08" db="EMBL/GenBank/DDBJ databases">
        <authorList>
            <person name="de Groot N.N."/>
        </authorList>
    </citation>
    <scope>NUCLEOTIDE SEQUENCE [LARGE SCALE GENOMIC DNA]</scope>
    <source>
        <strain evidence="18 19">JA575</strain>
    </source>
</reference>
<dbReference type="Proteomes" id="UP000256343">
    <property type="component" value="Unassembled WGS sequence"/>
</dbReference>
<organism evidence="18 19">
    <name type="scientific">Rhodopseudomonas pentothenatexigens</name>
    <dbReference type="NCBI Taxonomy" id="999699"/>
    <lineage>
        <taxon>Bacteria</taxon>
        <taxon>Pseudomonadati</taxon>
        <taxon>Pseudomonadota</taxon>
        <taxon>Alphaproteobacteria</taxon>
        <taxon>Hyphomicrobiales</taxon>
        <taxon>Nitrobacteraceae</taxon>
        <taxon>Rhodopseudomonas</taxon>
    </lineage>
</organism>
<dbReference type="Gene3D" id="2.170.130.10">
    <property type="entry name" value="TonB-dependent receptor, plug domain"/>
    <property type="match status" value="1"/>
</dbReference>
<dbReference type="InterPro" id="IPR010917">
    <property type="entry name" value="TonB_rcpt_CS"/>
</dbReference>
<reference evidence="17 20" key="2">
    <citation type="submission" date="2018-07" db="EMBL/GenBank/DDBJ databases">
        <title>Genomic Encyclopedia of Archaeal and Bacterial Type Strains, Phase II (KMG-II): from individual species to whole genera.</title>
        <authorList>
            <person name="Goeker M."/>
        </authorList>
    </citation>
    <scope>NUCLEOTIDE SEQUENCE [LARGE SCALE GENOMIC DNA]</scope>
    <source>
        <strain evidence="17 20">JA575</strain>
    </source>
</reference>
<dbReference type="InterPro" id="IPR012910">
    <property type="entry name" value="Plug_dom"/>
</dbReference>
<keyword evidence="11 12" id="KW-0998">Cell outer membrane</keyword>
<dbReference type="PROSITE" id="PS52016">
    <property type="entry name" value="TONB_DEPENDENT_REC_3"/>
    <property type="match status" value="1"/>
</dbReference>
<feature type="domain" description="TonB-dependent receptor plug" evidence="16">
    <location>
        <begin position="72"/>
        <end position="187"/>
    </location>
</feature>
<keyword evidence="4" id="KW-0410">Iron transport</keyword>
<dbReference type="InterPro" id="IPR037066">
    <property type="entry name" value="Plug_dom_sf"/>
</dbReference>
<evidence type="ECO:0000259" key="16">
    <source>
        <dbReference type="Pfam" id="PF07715"/>
    </source>
</evidence>
<sequence>MRNRAATSRHPRSVAGQLAATLGVRSIGTLSILSAIATAPAFGQTAASSSGAGGGIPLDAIVVTGEKVERDQKNTASSVSVITQKQIETEKTGDASVSEVINGVPNVVYTDTVSAPVIRGQDTQGPLTGQYSFWGGTVPRATINLDGHYLSYSEYYFGATSAWDVKNIEVFRGPQTTSQGANAIAGAIIVNTKDPTFKPEGAYQAEIGSYNTRRTSVAVSGPLIKDELAARLAIDYSGRDTFIDYVSPNFQRGLTDQDFRSLDARFKLLWLPQAIPGLEAKLTYAHNSSNRPGQEAASAPYEKLQHVTTTMPTWNQVNDTGIFDLKHDFYNGFKLFNQVQYTGSSVHRVAPVASNGNADIERKNVSNETRMTFGDQDSVLGGLAGVYYGYTKADEILYLSGISTFDDRKTNLGVFGELTYRLTDRWTLTGGLRSQHDHIQRAGLSVYAPQRIDYDNTFTALLPKLSVAYALTPELSVGALVSRGYNPGGVSLNLNSRQWTTFKEESLWNYELFTRANLLNDRLTVNGNLFFMDFKNAQYNIPVVISTGIAQTYVINAEKAHAYGLEFAVDYRMIDGLTLRAGAGVLRTRIDEISSNVSYEGNEFARSPGYMLSFGASWDATDKLNVSGQVRHLDKYYSDVANTAKYAIDPYTVADLRVSYRLHQMAEIYGYVKNVFDERAPTYMQENRGIGGTEASMTEPRMFGIGMRGSF</sequence>
<dbReference type="SUPFAM" id="SSF56935">
    <property type="entry name" value="Porins"/>
    <property type="match status" value="1"/>
</dbReference>
<evidence type="ECO:0000256" key="4">
    <source>
        <dbReference type="ARBA" id="ARBA00022496"/>
    </source>
</evidence>
<proteinExistence type="inferred from homology"/>
<keyword evidence="6" id="KW-0732">Signal</keyword>
<evidence type="ECO:0000256" key="7">
    <source>
        <dbReference type="ARBA" id="ARBA00023004"/>
    </source>
</evidence>
<keyword evidence="20" id="KW-1185">Reference proteome</keyword>